<feature type="compositionally biased region" description="Basic residues" evidence="1">
    <location>
        <begin position="1"/>
        <end position="11"/>
    </location>
</feature>
<organism evidence="2 3">
    <name type="scientific">Burkholderia singularis</name>
    <dbReference type="NCBI Taxonomy" id="1503053"/>
    <lineage>
        <taxon>Bacteria</taxon>
        <taxon>Pseudomonadati</taxon>
        <taxon>Pseudomonadota</taxon>
        <taxon>Betaproteobacteria</taxon>
        <taxon>Burkholderiales</taxon>
        <taxon>Burkholderiaceae</taxon>
        <taxon>Burkholderia</taxon>
        <taxon>pseudomallei group</taxon>
    </lineage>
</organism>
<accession>A0A238HC54</accession>
<feature type="region of interest" description="Disordered" evidence="1">
    <location>
        <begin position="1"/>
        <end position="21"/>
    </location>
</feature>
<dbReference type="AlphaFoldDB" id="A0A238HC54"/>
<dbReference type="Proteomes" id="UP000198460">
    <property type="component" value="Unassembled WGS sequence"/>
</dbReference>
<name>A0A238HC54_9BURK</name>
<gene>
    <name evidence="2" type="ORF">BSIN_1150</name>
</gene>
<dbReference type="EMBL" id="FXAN01000126">
    <property type="protein sequence ID" value="SMG03056.1"/>
    <property type="molecule type" value="Genomic_DNA"/>
</dbReference>
<evidence type="ECO:0000313" key="2">
    <source>
        <dbReference type="EMBL" id="SMG03056.1"/>
    </source>
</evidence>
<sequence length="41" mass="4553">MSRRPKSRRGSRAGAQRARLPVQCYPNARRSLCGAPRSAIN</sequence>
<evidence type="ECO:0000256" key="1">
    <source>
        <dbReference type="SAM" id="MobiDB-lite"/>
    </source>
</evidence>
<proteinExistence type="predicted"/>
<evidence type="ECO:0000313" key="3">
    <source>
        <dbReference type="Proteomes" id="UP000198460"/>
    </source>
</evidence>
<reference evidence="2 3" key="1">
    <citation type="submission" date="2017-04" db="EMBL/GenBank/DDBJ databases">
        <authorList>
            <person name="Afonso C.L."/>
            <person name="Miller P.J."/>
            <person name="Scott M.A."/>
            <person name="Spackman E."/>
            <person name="Goraichik I."/>
            <person name="Dimitrov K.M."/>
            <person name="Suarez D.L."/>
            <person name="Swayne D.E."/>
        </authorList>
    </citation>
    <scope>NUCLEOTIDE SEQUENCE [LARGE SCALE GENOMIC DNA]</scope>
    <source>
        <strain evidence="2">LMG 28154</strain>
    </source>
</reference>
<protein>
    <submittedName>
        <fullName evidence="2">Uncharacterized protein</fullName>
    </submittedName>
</protein>